<feature type="region of interest" description="Disordered" evidence="1">
    <location>
        <begin position="173"/>
        <end position="205"/>
    </location>
</feature>
<reference evidence="3" key="1">
    <citation type="submission" date="2021-06" db="EMBL/GenBank/DDBJ databases">
        <authorList>
            <person name="Kallberg Y."/>
            <person name="Tangrot J."/>
            <person name="Rosling A."/>
        </authorList>
    </citation>
    <scope>NUCLEOTIDE SEQUENCE</scope>
    <source>
        <strain evidence="3">FL130A</strain>
    </source>
</reference>
<feature type="transmembrane region" description="Helical" evidence="2">
    <location>
        <begin position="254"/>
        <end position="273"/>
    </location>
</feature>
<evidence type="ECO:0000313" key="3">
    <source>
        <dbReference type="EMBL" id="CAG8686949.1"/>
    </source>
</evidence>
<comment type="caution">
    <text evidence="3">The sequence shown here is derived from an EMBL/GenBank/DDBJ whole genome shotgun (WGS) entry which is preliminary data.</text>
</comment>
<dbReference type="OrthoDB" id="10599257at2759"/>
<dbReference type="Proteomes" id="UP000789508">
    <property type="component" value="Unassembled WGS sequence"/>
</dbReference>
<feature type="transmembrane region" description="Helical" evidence="2">
    <location>
        <begin position="280"/>
        <end position="298"/>
    </location>
</feature>
<protein>
    <submittedName>
        <fullName evidence="3">12274_t:CDS:1</fullName>
    </submittedName>
</protein>
<gene>
    <name evidence="3" type="ORF">ALEPTO_LOCUS11069</name>
</gene>
<keyword evidence="2" id="KW-0472">Membrane</keyword>
<feature type="transmembrane region" description="Helical" evidence="2">
    <location>
        <begin position="231"/>
        <end position="248"/>
    </location>
</feature>
<evidence type="ECO:0000256" key="2">
    <source>
        <dbReference type="SAM" id="Phobius"/>
    </source>
</evidence>
<accession>A0A9N9ENA0</accession>
<feature type="non-terminal residue" evidence="3">
    <location>
        <position position="347"/>
    </location>
</feature>
<evidence type="ECO:0000313" key="4">
    <source>
        <dbReference type="Proteomes" id="UP000789508"/>
    </source>
</evidence>
<keyword evidence="2" id="KW-0812">Transmembrane</keyword>
<keyword evidence="2" id="KW-1133">Transmembrane helix</keyword>
<proteinExistence type="predicted"/>
<keyword evidence="4" id="KW-1185">Reference proteome</keyword>
<organism evidence="3 4">
    <name type="scientific">Ambispora leptoticha</name>
    <dbReference type="NCBI Taxonomy" id="144679"/>
    <lineage>
        <taxon>Eukaryota</taxon>
        <taxon>Fungi</taxon>
        <taxon>Fungi incertae sedis</taxon>
        <taxon>Mucoromycota</taxon>
        <taxon>Glomeromycotina</taxon>
        <taxon>Glomeromycetes</taxon>
        <taxon>Archaeosporales</taxon>
        <taxon>Ambisporaceae</taxon>
        <taxon>Ambispora</taxon>
    </lineage>
</organism>
<evidence type="ECO:0000256" key="1">
    <source>
        <dbReference type="SAM" id="MobiDB-lite"/>
    </source>
</evidence>
<name>A0A9N9ENA0_9GLOM</name>
<sequence>KPKERQLNQQEELQKLSLSLFLKHHNSEKHYNHHICHVIVQSSFPQSSTPQSTNLSKYTMFVVDRNKSSSDPSVSSKTYKTTTLEIYSHEPLNKHYLSTSFFHMDNNEKGMQKGKEVSPEMIPLPETPLPIRTPVKTKFTPEQKEAPLFEVEEQSNIEPDIQSKKVGATADIPISTNISKPPGNSEEGTFNSEKGEHEEGSEKERSIIPPITKQLPKIEVSSIKNIWSNNLFLRILVYIIAAFSSIPVLTLLGWTVVTATIIIGIAGIGIAIAESCALGCGSCVCFPVFGVLIFVAFLSALLGGLGYCSYSLLLSLLAFTGFSLGKNARERSEFLSQLSYENKFSSG</sequence>
<dbReference type="EMBL" id="CAJVPS010015562">
    <property type="protein sequence ID" value="CAG8686949.1"/>
    <property type="molecule type" value="Genomic_DNA"/>
</dbReference>
<feature type="compositionally biased region" description="Basic and acidic residues" evidence="1">
    <location>
        <begin position="193"/>
        <end position="205"/>
    </location>
</feature>
<dbReference type="AlphaFoldDB" id="A0A9N9ENA0"/>